<feature type="region of interest" description="Disordered" evidence="1">
    <location>
        <begin position="255"/>
        <end position="297"/>
    </location>
</feature>
<gene>
    <name evidence="2" type="ORF">WJX72_008813</name>
</gene>
<organism evidence="2 3">
    <name type="scientific">[Myrmecia] bisecta</name>
    <dbReference type="NCBI Taxonomy" id="41462"/>
    <lineage>
        <taxon>Eukaryota</taxon>
        <taxon>Viridiplantae</taxon>
        <taxon>Chlorophyta</taxon>
        <taxon>core chlorophytes</taxon>
        <taxon>Trebouxiophyceae</taxon>
        <taxon>Trebouxiales</taxon>
        <taxon>Trebouxiaceae</taxon>
        <taxon>Myrmecia</taxon>
    </lineage>
</organism>
<evidence type="ECO:0000313" key="2">
    <source>
        <dbReference type="EMBL" id="KAK9811710.1"/>
    </source>
</evidence>
<dbReference type="AlphaFoldDB" id="A0AAW1PPL8"/>
<feature type="compositionally biased region" description="Polar residues" evidence="1">
    <location>
        <begin position="257"/>
        <end position="270"/>
    </location>
</feature>
<feature type="region of interest" description="Disordered" evidence="1">
    <location>
        <begin position="734"/>
        <end position="758"/>
    </location>
</feature>
<evidence type="ECO:0000256" key="1">
    <source>
        <dbReference type="SAM" id="MobiDB-lite"/>
    </source>
</evidence>
<dbReference type="Proteomes" id="UP001489004">
    <property type="component" value="Unassembled WGS sequence"/>
</dbReference>
<keyword evidence="3" id="KW-1185">Reference proteome</keyword>
<dbReference type="SUPFAM" id="SSF48371">
    <property type="entry name" value="ARM repeat"/>
    <property type="match status" value="1"/>
</dbReference>
<dbReference type="InterPro" id="IPR055296">
    <property type="entry name" value="SRL2-like"/>
</dbReference>
<protein>
    <submittedName>
        <fullName evidence="2">Uncharacterized protein</fullName>
    </submittedName>
</protein>
<feature type="region of interest" description="Disordered" evidence="1">
    <location>
        <begin position="841"/>
        <end position="864"/>
    </location>
</feature>
<feature type="compositionally biased region" description="Polar residues" evidence="1">
    <location>
        <begin position="284"/>
        <end position="294"/>
    </location>
</feature>
<feature type="compositionally biased region" description="Low complexity" evidence="1">
    <location>
        <begin position="740"/>
        <end position="758"/>
    </location>
</feature>
<name>A0AAW1PPL8_9CHLO</name>
<dbReference type="PANTHER" id="PTHR46087:SF11">
    <property type="entry name" value="PROTEIN SEMI-ROLLED LEAF 2"/>
    <property type="match status" value="1"/>
</dbReference>
<evidence type="ECO:0000313" key="3">
    <source>
        <dbReference type="Proteomes" id="UP001489004"/>
    </source>
</evidence>
<proteinExistence type="predicted"/>
<sequence length="864" mass="94310">MDCNCNCFGIAASSKRPIKRYNLLVPDIFPRKQPSFSDKLDSSIERKIKKLFEYLEKNVHRGPKVSRRLARKINTELRAERFGYVKLAVFAYVYLLEHMNDPQSNLFAKEVVVEPVDKHKGYFSDIIGLHMYSVVGTLLRHRFAEIRTLGAQLLAQFVQAQGDADYVEQVEAFVPVLCQNTGRKVPGLQQMGNVPASQAATDALNIACLKALQAHLLFASRISYVSHHLEELERCVLDTLNVPESEVLPSEVVPIQSGDTQLTNQGSLPSRASMRRASEELSVTEAQGSATSSGLLPVHETPRSVARQVLQDIGRMTKDAAEGKKVVEYLLKYLDSNHLWTVKGGLVDISIGVIRKVCAEEHQRYLLFSSLVRHVSTEGLGPREKCAVVELAAAEGEALEGALASPALVLALKELPYDLPDEADLAPDRAALRSTILQCMRRLGFHVGDSLHLLEALGGIAGKLPGPSSLSTSVLECLQAAAEAVDAFTGKARALPSRTFPQVLLQEMMAIMTQWEVTQRLLAHRLFITLLPVATDGLRDAQVHGLLSTAWHEVAVHNNPPQLFVSLEQLLCAVIQHCSDTALVNVVRMVVSLRLDAIEGDFGRLDSIGAARCVAVLALYNVLMDRLATQLGAPRLLDLRIQLGDHCPHLRVEAGLQQVEVPGEFAEEHDAPAGRFLETLRKRHSNPAALRRRLADALEGCSALKEPAGETLADALQKPFVGTPISALPPRIKAGGWPGGVSPSSGLNGSSTSLSDSTTRLAKKLKDIYQKMPSHRDLTRAPQARGVKDILAASTAEAERETMEESLNQTRERHYLNVAAECAVVSHSLAGVLEAVDQALHEAEDDPGSSRAGQADKPGRTMRH</sequence>
<dbReference type="InterPro" id="IPR016024">
    <property type="entry name" value="ARM-type_fold"/>
</dbReference>
<accession>A0AAW1PPL8</accession>
<comment type="caution">
    <text evidence="2">The sequence shown here is derived from an EMBL/GenBank/DDBJ whole genome shotgun (WGS) entry which is preliminary data.</text>
</comment>
<reference evidence="2 3" key="1">
    <citation type="journal article" date="2024" name="Nat. Commun.">
        <title>Phylogenomics reveals the evolutionary origins of lichenization in chlorophyte algae.</title>
        <authorList>
            <person name="Puginier C."/>
            <person name="Libourel C."/>
            <person name="Otte J."/>
            <person name="Skaloud P."/>
            <person name="Haon M."/>
            <person name="Grisel S."/>
            <person name="Petersen M."/>
            <person name="Berrin J.G."/>
            <person name="Delaux P.M."/>
            <person name="Dal Grande F."/>
            <person name="Keller J."/>
        </authorList>
    </citation>
    <scope>NUCLEOTIDE SEQUENCE [LARGE SCALE GENOMIC DNA]</scope>
    <source>
        <strain evidence="2 3">SAG 2043</strain>
    </source>
</reference>
<dbReference type="PANTHER" id="PTHR46087">
    <property type="entry name" value="PUTATIVE, EXPRESSED-RELATED"/>
    <property type="match status" value="1"/>
</dbReference>
<dbReference type="EMBL" id="JALJOR010000009">
    <property type="protein sequence ID" value="KAK9811710.1"/>
    <property type="molecule type" value="Genomic_DNA"/>
</dbReference>